<evidence type="ECO:0000256" key="2">
    <source>
        <dbReference type="ARBA" id="ARBA00008661"/>
    </source>
</evidence>
<dbReference type="InterPro" id="IPR029063">
    <property type="entry name" value="SAM-dependent_MTases_sf"/>
</dbReference>
<dbReference type="InterPro" id="IPR002659">
    <property type="entry name" value="Glyco_trans_31"/>
</dbReference>
<comment type="similarity">
    <text evidence="2">Belongs to the glycosyltransferase 31 family.</text>
</comment>
<dbReference type="Proteomes" id="UP001642464">
    <property type="component" value="Unassembled WGS sequence"/>
</dbReference>
<evidence type="ECO:0000313" key="11">
    <source>
        <dbReference type="Proteomes" id="UP001642464"/>
    </source>
</evidence>
<keyword evidence="9" id="KW-0472">Membrane</keyword>
<dbReference type="Pfam" id="PF01762">
    <property type="entry name" value="Galactosyl_T"/>
    <property type="match status" value="1"/>
</dbReference>
<evidence type="ECO:0000256" key="4">
    <source>
        <dbReference type="ARBA" id="ARBA00022679"/>
    </source>
</evidence>
<dbReference type="Pfam" id="PF13489">
    <property type="entry name" value="Methyltransf_23"/>
    <property type="match status" value="1"/>
</dbReference>
<keyword evidence="6" id="KW-0735">Signal-anchor</keyword>
<comment type="caution">
    <text evidence="10">The sequence shown here is derived from an EMBL/GenBank/DDBJ whole genome shotgun (WGS) entry which is preliminary data.</text>
</comment>
<keyword evidence="7" id="KW-1133">Transmembrane helix</keyword>
<evidence type="ECO:0000256" key="8">
    <source>
        <dbReference type="ARBA" id="ARBA00023034"/>
    </source>
</evidence>
<evidence type="ECO:0000256" key="7">
    <source>
        <dbReference type="ARBA" id="ARBA00022989"/>
    </source>
</evidence>
<sequence length="592" mass="67481">MGKTPPGPRKRQRALEEFLRQKDMVILRSQADGSYGYEHAWPIVEEQFGSADFVLFLDHRSFVNVNVILQLVEQLPQQKVMQGCLLEESLFAHGDKRSYLWRRRAPFFPHGMGFVMSKDVAKFLSEMAKKVPLRQAEMPVDVAVGMWVQLLEDMNFVSHQELFHELPVRFGVLSEQDSLELRRHPTPQTAVAWPMGPRWWETFDPQTCQLLRNHTEPAPRGRKPPVTVAPELNCWEGMGGRPEAWYLACCSLRWPGCWGGPYTAELCCANAPEVTLPDPPLGLETLQKFLQFQPHELQLFLSAVANASRAPVPVGPPGRIPCFAGADCAREAFVRFFLGLWREKLLPLRHPWLVEQEDHLLGVNLMLRQGNAGQQPPGQEHILDRVQMSHFLSTTSRRLQDPSFAWARASPRRCLEWDSGAYSRHFFSELCEVVDVVTYYGDGIAQRRDHGPKGKRDYLIDIHIADQVVPENSTALVVCAQVFEHLRQPFKAMRQIFRLMAPLGVLAFSAPLFSEIHGAPQDFWRFTPSGAKTLAEDAGFEVLEIYAPGSLRELSGYLLGMTRPYWQEEDLLRDSHGGWPLQVYMLARKPPR</sequence>
<reference evidence="10 11" key="1">
    <citation type="submission" date="2024-02" db="EMBL/GenBank/DDBJ databases">
        <authorList>
            <person name="Chen Y."/>
            <person name="Shah S."/>
            <person name="Dougan E. K."/>
            <person name="Thang M."/>
            <person name="Chan C."/>
        </authorList>
    </citation>
    <scope>NUCLEOTIDE SEQUENCE [LARGE SCALE GENOMIC DNA]</scope>
</reference>
<proteinExistence type="inferred from homology"/>
<protein>
    <recommendedName>
        <fullName evidence="12">Methyltransferase type 11 domain-containing protein</fullName>
    </recommendedName>
</protein>
<keyword evidence="4" id="KW-0808">Transferase</keyword>
<dbReference type="SUPFAM" id="SSF53335">
    <property type="entry name" value="S-adenosyl-L-methionine-dependent methyltransferases"/>
    <property type="match status" value="1"/>
</dbReference>
<keyword evidence="11" id="KW-1185">Reference proteome</keyword>
<keyword evidence="3" id="KW-0328">Glycosyltransferase</keyword>
<evidence type="ECO:0000256" key="5">
    <source>
        <dbReference type="ARBA" id="ARBA00022692"/>
    </source>
</evidence>
<dbReference type="Gene3D" id="3.90.550.50">
    <property type="match status" value="1"/>
</dbReference>
<evidence type="ECO:0000256" key="1">
    <source>
        <dbReference type="ARBA" id="ARBA00004323"/>
    </source>
</evidence>
<evidence type="ECO:0008006" key="12">
    <source>
        <dbReference type="Google" id="ProtNLM"/>
    </source>
</evidence>
<evidence type="ECO:0000256" key="6">
    <source>
        <dbReference type="ARBA" id="ARBA00022968"/>
    </source>
</evidence>
<dbReference type="EMBL" id="CAXAMM010001414">
    <property type="protein sequence ID" value="CAK8991890.1"/>
    <property type="molecule type" value="Genomic_DNA"/>
</dbReference>
<evidence type="ECO:0000313" key="10">
    <source>
        <dbReference type="EMBL" id="CAK8991890.1"/>
    </source>
</evidence>
<gene>
    <name evidence="10" type="ORF">SCF082_LOCUS2852</name>
</gene>
<accession>A0ABP0HP29</accession>
<evidence type="ECO:0000256" key="3">
    <source>
        <dbReference type="ARBA" id="ARBA00022676"/>
    </source>
</evidence>
<comment type="subcellular location">
    <subcellularLocation>
        <location evidence="1">Golgi apparatus membrane</location>
        <topology evidence="1">Single-pass type II membrane protein</topology>
    </subcellularLocation>
</comment>
<keyword evidence="5" id="KW-0812">Transmembrane</keyword>
<evidence type="ECO:0000256" key="9">
    <source>
        <dbReference type="ARBA" id="ARBA00023136"/>
    </source>
</evidence>
<organism evidence="10 11">
    <name type="scientific">Durusdinium trenchii</name>
    <dbReference type="NCBI Taxonomy" id="1381693"/>
    <lineage>
        <taxon>Eukaryota</taxon>
        <taxon>Sar</taxon>
        <taxon>Alveolata</taxon>
        <taxon>Dinophyceae</taxon>
        <taxon>Suessiales</taxon>
        <taxon>Symbiodiniaceae</taxon>
        <taxon>Durusdinium</taxon>
    </lineage>
</organism>
<dbReference type="Gene3D" id="3.40.50.150">
    <property type="entry name" value="Vaccinia Virus protein VP39"/>
    <property type="match status" value="1"/>
</dbReference>
<name>A0ABP0HP29_9DINO</name>
<keyword evidence="8" id="KW-0333">Golgi apparatus</keyword>